<evidence type="ECO:0008006" key="6">
    <source>
        <dbReference type="Google" id="ProtNLM"/>
    </source>
</evidence>
<evidence type="ECO:0000313" key="3">
    <source>
        <dbReference type="EMBL" id="SHK45650.1"/>
    </source>
</evidence>
<accession>A0A1M6SLY3</accession>
<reference evidence="5" key="4">
    <citation type="journal article" date="2019" name="Int. J. Syst. Evol. Microbiol.">
        <title>The Global Catalogue of Microorganisms (GCM) 10K type strain sequencing project: providing services to taxonomists for standard genome sequencing and annotation.</title>
        <authorList>
            <consortium name="The Broad Institute Genomics Platform"/>
            <consortium name="The Broad Institute Genome Sequencing Center for Infectious Disease"/>
            <person name="Wu L."/>
            <person name="Ma J."/>
        </authorList>
    </citation>
    <scope>NUCLEOTIDE SEQUENCE [LARGE SCALE GENOMIC DNA]</scope>
    <source>
        <strain evidence="5">CGMCC 1.12707</strain>
    </source>
</reference>
<evidence type="ECO:0000313" key="2">
    <source>
        <dbReference type="EMBL" id="GGF06888.1"/>
    </source>
</evidence>
<reference evidence="2" key="1">
    <citation type="journal article" date="2014" name="Int. J. Syst. Evol. Microbiol.">
        <title>Complete genome of a new Firmicutes species belonging to the dominant human colonic microbiota ('Ruminococcus bicirculans') reveals two chromosomes and a selective capacity to utilize plant glucans.</title>
        <authorList>
            <consortium name="NISC Comparative Sequencing Program"/>
            <person name="Wegmann U."/>
            <person name="Louis P."/>
            <person name="Goesmann A."/>
            <person name="Henrissat B."/>
            <person name="Duncan S.H."/>
            <person name="Flint H.J."/>
        </authorList>
    </citation>
    <scope>NUCLEOTIDE SEQUENCE</scope>
    <source>
        <strain evidence="2">CGMCC 1.12707</strain>
    </source>
</reference>
<evidence type="ECO:0000256" key="1">
    <source>
        <dbReference type="SAM" id="SignalP"/>
    </source>
</evidence>
<dbReference type="RefSeq" id="WP_072928726.1">
    <property type="nucleotide sequence ID" value="NZ_BMFL01000018.1"/>
</dbReference>
<keyword evidence="1" id="KW-0732">Signal</keyword>
<dbReference type="OrthoDB" id="1450938at2"/>
<gene>
    <name evidence="2" type="ORF">GCM10010984_25170</name>
    <name evidence="3" type="ORF">SAMN05443634_10134</name>
</gene>
<protein>
    <recommendedName>
        <fullName evidence="6">Outer membrane protein beta-barrel domain-containing protein</fullName>
    </recommendedName>
</protein>
<proteinExistence type="predicted"/>
<dbReference type="Proteomes" id="UP000184120">
    <property type="component" value="Unassembled WGS sequence"/>
</dbReference>
<name>A0A1M6SLY3_9FLAO</name>
<reference evidence="2" key="5">
    <citation type="submission" date="2024-05" db="EMBL/GenBank/DDBJ databases">
        <authorList>
            <person name="Sun Q."/>
            <person name="Zhou Y."/>
        </authorList>
    </citation>
    <scope>NUCLEOTIDE SEQUENCE</scope>
    <source>
        <strain evidence="2">CGMCC 1.12707</strain>
    </source>
</reference>
<feature type="chain" id="PRO_5011980026" description="Outer membrane protein beta-barrel domain-containing protein" evidence="1">
    <location>
        <begin position="19"/>
        <end position="160"/>
    </location>
</feature>
<sequence>MKKIIALFILLFSFQVKAQKELTEYFTINLGYETWNGNYGKVGTDLFLVQQNNNILTFSANANLGYMQDKFRVIPEIGAGYMFNFRNNTADPYSSHFNSAFYVIRGEVSPWTITPKAGIAILSILEFNAGYSFEFRENKDFKNMNGIRAGLVIHLPTQLF</sequence>
<evidence type="ECO:0000313" key="4">
    <source>
        <dbReference type="Proteomes" id="UP000184120"/>
    </source>
</evidence>
<feature type="signal peptide" evidence="1">
    <location>
        <begin position="1"/>
        <end position="18"/>
    </location>
</feature>
<dbReference type="Proteomes" id="UP000650994">
    <property type="component" value="Unassembled WGS sequence"/>
</dbReference>
<dbReference type="AlphaFoldDB" id="A0A1M6SLY3"/>
<organism evidence="3 4">
    <name type="scientific">Chishuiella changwenlii</name>
    <dbReference type="NCBI Taxonomy" id="1434701"/>
    <lineage>
        <taxon>Bacteria</taxon>
        <taxon>Pseudomonadati</taxon>
        <taxon>Bacteroidota</taxon>
        <taxon>Flavobacteriia</taxon>
        <taxon>Flavobacteriales</taxon>
        <taxon>Weeksellaceae</taxon>
        <taxon>Chishuiella</taxon>
    </lineage>
</organism>
<reference evidence="4" key="3">
    <citation type="submission" date="2016-11" db="EMBL/GenBank/DDBJ databases">
        <authorList>
            <person name="Varghese N."/>
            <person name="Submissions S."/>
        </authorList>
    </citation>
    <scope>NUCLEOTIDE SEQUENCE [LARGE SCALE GENOMIC DNA]</scope>
    <source>
        <strain evidence="4">DSM 27989</strain>
    </source>
</reference>
<evidence type="ECO:0000313" key="5">
    <source>
        <dbReference type="Proteomes" id="UP000650994"/>
    </source>
</evidence>
<dbReference type="EMBL" id="FRBH01000001">
    <property type="protein sequence ID" value="SHK45650.1"/>
    <property type="molecule type" value="Genomic_DNA"/>
</dbReference>
<dbReference type="EMBL" id="BMFL01000018">
    <property type="protein sequence ID" value="GGF06888.1"/>
    <property type="molecule type" value="Genomic_DNA"/>
</dbReference>
<reference evidence="3" key="2">
    <citation type="submission" date="2016-11" db="EMBL/GenBank/DDBJ databases">
        <authorList>
            <person name="Jaros S."/>
            <person name="Januszkiewicz K."/>
            <person name="Wedrychowicz H."/>
        </authorList>
    </citation>
    <scope>NUCLEOTIDE SEQUENCE [LARGE SCALE GENOMIC DNA]</scope>
    <source>
        <strain evidence="3">DSM 27989</strain>
    </source>
</reference>
<keyword evidence="5" id="KW-1185">Reference proteome</keyword>